<feature type="signal peptide" evidence="1">
    <location>
        <begin position="1"/>
        <end position="25"/>
    </location>
</feature>
<protein>
    <recommendedName>
        <fullName evidence="4">Copper chaperone PCu(A)C</fullName>
    </recommendedName>
</protein>
<dbReference type="Proteomes" id="UP000221860">
    <property type="component" value="Unassembled WGS sequence"/>
</dbReference>
<name>A0A2G1MBN9_9RHOB</name>
<dbReference type="PANTHER" id="PTHR36302:SF1">
    <property type="entry name" value="COPPER CHAPERONE PCU(A)C"/>
    <property type="match status" value="1"/>
</dbReference>
<dbReference type="InterPro" id="IPR036182">
    <property type="entry name" value="PCuAC_sf"/>
</dbReference>
<dbReference type="SUPFAM" id="SSF110087">
    <property type="entry name" value="DR1885-like metal-binding protein"/>
    <property type="match status" value="1"/>
</dbReference>
<reference evidence="2 3" key="1">
    <citation type="submission" date="2017-08" db="EMBL/GenBank/DDBJ databases">
        <title>Draft Genome Sequence of Loktanella cinnabarina Strain XM1, Isolated from Coastal Surface Water.</title>
        <authorList>
            <person name="Ma R."/>
            <person name="Wang J."/>
            <person name="Wang Q."/>
            <person name="Ma Z."/>
            <person name="Li J."/>
            <person name="Chen L."/>
        </authorList>
    </citation>
    <scope>NUCLEOTIDE SEQUENCE [LARGE SCALE GENOMIC DNA]</scope>
    <source>
        <strain evidence="2 3">XM1</strain>
    </source>
</reference>
<dbReference type="Pfam" id="PF04314">
    <property type="entry name" value="PCuAC"/>
    <property type="match status" value="1"/>
</dbReference>
<dbReference type="EMBL" id="NQWH01000061">
    <property type="protein sequence ID" value="PHP26146.1"/>
    <property type="molecule type" value="Genomic_DNA"/>
</dbReference>
<organism evidence="2 3">
    <name type="scientific">Limimaricola cinnabarinus</name>
    <dbReference type="NCBI Taxonomy" id="1125964"/>
    <lineage>
        <taxon>Bacteria</taxon>
        <taxon>Pseudomonadati</taxon>
        <taxon>Pseudomonadota</taxon>
        <taxon>Alphaproteobacteria</taxon>
        <taxon>Rhodobacterales</taxon>
        <taxon>Paracoccaceae</taxon>
        <taxon>Limimaricola</taxon>
    </lineage>
</organism>
<keyword evidence="1" id="KW-0732">Signal</keyword>
<accession>A0A2G1MBN9</accession>
<dbReference type="AlphaFoldDB" id="A0A2G1MBN9"/>
<dbReference type="OrthoDB" id="9796962at2"/>
<sequence>MKKRPYVKGLAVIFMLAGLSAPAFSGSEDVNVENAWSRASIGASRPGAAYMIVRNTGEDAVTLTGLTTPLAMMPEIHETKTNADGVSSMTPAGEITIEAGESLALEPGGLHVMLMNLQNPMTEGETFPLTLTFSDGDEVTVDVPILDIAARGPEG</sequence>
<evidence type="ECO:0000313" key="2">
    <source>
        <dbReference type="EMBL" id="PHP26146.1"/>
    </source>
</evidence>
<evidence type="ECO:0000313" key="3">
    <source>
        <dbReference type="Proteomes" id="UP000221860"/>
    </source>
</evidence>
<gene>
    <name evidence="2" type="ORF">CJ301_17975</name>
</gene>
<evidence type="ECO:0008006" key="4">
    <source>
        <dbReference type="Google" id="ProtNLM"/>
    </source>
</evidence>
<feature type="chain" id="PRO_5013598747" description="Copper chaperone PCu(A)C" evidence="1">
    <location>
        <begin position="26"/>
        <end position="155"/>
    </location>
</feature>
<comment type="caution">
    <text evidence="2">The sequence shown here is derived from an EMBL/GenBank/DDBJ whole genome shotgun (WGS) entry which is preliminary data.</text>
</comment>
<keyword evidence="3" id="KW-1185">Reference proteome</keyword>
<dbReference type="InterPro" id="IPR007410">
    <property type="entry name" value="LpqE-like"/>
</dbReference>
<proteinExistence type="predicted"/>
<dbReference type="PANTHER" id="PTHR36302">
    <property type="entry name" value="BLR7088 PROTEIN"/>
    <property type="match status" value="1"/>
</dbReference>
<dbReference type="Gene3D" id="2.60.40.1890">
    <property type="entry name" value="PCu(A)C copper chaperone"/>
    <property type="match status" value="1"/>
</dbReference>
<dbReference type="InterPro" id="IPR058248">
    <property type="entry name" value="Lxx211020-like"/>
</dbReference>
<evidence type="ECO:0000256" key="1">
    <source>
        <dbReference type="SAM" id="SignalP"/>
    </source>
</evidence>
<dbReference type="RefSeq" id="WP_099278722.1">
    <property type="nucleotide sequence ID" value="NZ_KZ304995.1"/>
</dbReference>